<dbReference type="KEGG" id="cof:FOZ74_10390"/>
<name>A0A5B8RXE9_9BURK</name>
<gene>
    <name evidence="1" type="ORF">FOZ74_10390</name>
</gene>
<dbReference type="RefSeq" id="WP_146912996.1">
    <property type="nucleotide sequence ID" value="NZ_CP042344.1"/>
</dbReference>
<proteinExistence type="predicted"/>
<evidence type="ECO:0000313" key="2">
    <source>
        <dbReference type="Proteomes" id="UP000321199"/>
    </source>
</evidence>
<evidence type="ECO:0000313" key="1">
    <source>
        <dbReference type="EMBL" id="QEA13404.1"/>
    </source>
</evidence>
<organism evidence="1 2">
    <name type="scientific">Comamonas flocculans</name>
    <dbReference type="NCBI Taxonomy" id="2597701"/>
    <lineage>
        <taxon>Bacteria</taxon>
        <taxon>Pseudomonadati</taxon>
        <taxon>Pseudomonadota</taxon>
        <taxon>Betaproteobacteria</taxon>
        <taxon>Burkholderiales</taxon>
        <taxon>Comamonadaceae</taxon>
        <taxon>Comamonas</taxon>
    </lineage>
</organism>
<dbReference type="Proteomes" id="UP000321199">
    <property type="component" value="Chromosome"/>
</dbReference>
<dbReference type="AlphaFoldDB" id="A0A5B8RXE9"/>
<accession>A0A5B8RXE9</accession>
<keyword evidence="2" id="KW-1185">Reference proteome</keyword>
<reference evidence="1 2" key="1">
    <citation type="submission" date="2019-07" db="EMBL/GenBank/DDBJ databases">
        <title>Complete genome sequence of Comamonas sp. NLF 7-7 isolated from livestock.</title>
        <authorList>
            <person name="Kim D.H."/>
            <person name="Kim J.G."/>
        </authorList>
    </citation>
    <scope>NUCLEOTIDE SEQUENCE [LARGE SCALE GENOMIC DNA]</scope>
    <source>
        <strain evidence="1 2">NLF 7-7</strain>
    </source>
</reference>
<sequence>MLPAHAPRRHALARRIGLWWLLLALVLAPALAGMHRVLHLPTAPAGSVQQHGGAHGLGALFAGHSASDCQLLNQLAHGSAPGASWALPVTAALPAYPAAAPVQAALPRAPLPFLARAPPLA</sequence>
<dbReference type="EMBL" id="CP042344">
    <property type="protein sequence ID" value="QEA13404.1"/>
    <property type="molecule type" value="Genomic_DNA"/>
</dbReference>
<protein>
    <submittedName>
        <fullName evidence="1">Uncharacterized protein</fullName>
    </submittedName>
</protein>